<protein>
    <submittedName>
        <fullName evidence="1">Uncharacterized protein</fullName>
    </submittedName>
</protein>
<evidence type="ECO:0000313" key="1">
    <source>
        <dbReference type="EMBL" id="RKG47399.1"/>
    </source>
</evidence>
<dbReference type="RefSeq" id="WP_120368426.1">
    <property type="nucleotide sequence ID" value="NZ_RAXZ01000061.1"/>
</dbReference>
<sequence>MKVLSLQRHVHLTKVQEKNVNDLVAKVITEACSNMPSMRNVLQGDMQQVFKDSRLRKAS</sequence>
<evidence type="ECO:0000313" key="2">
    <source>
        <dbReference type="Proteomes" id="UP000281084"/>
    </source>
</evidence>
<dbReference type="Proteomes" id="UP000281084">
    <property type="component" value="Unassembled WGS sequence"/>
</dbReference>
<comment type="caution">
    <text evidence="1">The sequence shown here is derived from an EMBL/GenBank/DDBJ whole genome shotgun (WGS) entry which is preliminary data.</text>
</comment>
<proteinExistence type="predicted"/>
<reference evidence="1 2" key="1">
    <citation type="submission" date="2018-09" db="EMBL/GenBank/DDBJ databases">
        <title>The draft genome of Acinetobacter spp. strains.</title>
        <authorList>
            <person name="Qin J."/>
            <person name="Feng Y."/>
            <person name="Zong Z."/>
        </authorList>
    </citation>
    <scope>NUCLEOTIDE SEQUENCE [LARGE SCALE GENOMIC DNA]</scope>
    <source>
        <strain evidence="1 2">WCHAc060002</strain>
    </source>
</reference>
<accession>A0A3A8FMD9</accession>
<organism evidence="1 2">
    <name type="scientific">Acinetobacter cumulans</name>
    <dbReference type="NCBI Taxonomy" id="2136182"/>
    <lineage>
        <taxon>Bacteria</taxon>
        <taxon>Pseudomonadati</taxon>
        <taxon>Pseudomonadota</taxon>
        <taxon>Gammaproteobacteria</taxon>
        <taxon>Moraxellales</taxon>
        <taxon>Moraxellaceae</taxon>
        <taxon>Acinetobacter</taxon>
    </lineage>
</organism>
<gene>
    <name evidence="1" type="ORF">D7V64_16840</name>
</gene>
<dbReference type="AlphaFoldDB" id="A0A3A8FMD9"/>
<dbReference type="EMBL" id="RAXZ01000061">
    <property type="protein sequence ID" value="RKG47399.1"/>
    <property type="molecule type" value="Genomic_DNA"/>
</dbReference>
<name>A0A3A8FMD9_9GAMM</name>